<dbReference type="GO" id="GO:0005634">
    <property type="term" value="C:nucleus"/>
    <property type="evidence" value="ECO:0007669"/>
    <property type="project" value="TreeGrafter"/>
</dbReference>
<dbReference type="Pfam" id="PF04082">
    <property type="entry name" value="Fungal_trans"/>
    <property type="match status" value="1"/>
</dbReference>
<keyword evidence="4" id="KW-0539">Nucleus</keyword>
<name>A0A6A6RTI7_9PLEO</name>
<sequence length="684" mass="75964">MPRPKVKPQDRRRAVKACLSCKVSKVRCNAQSPCNVCVRRGRENSCVYSTETRSSSIATPTVRDTPSVANQEYRNEETDDADSIPEFYQDTRPLRVSSYDAETACQRSPTQSRTLMTSKGEKVYVGAASSLSFLQFVRQVVGRCTGSCTFTENESMNLMLEVPQHQHNESPISWLEDEADLQHSKRLLDASFEATSGILDLYDRDEIIGCFQEHRSEALAQGNTTPTTTRTDFAVACLALAIGSQCQSSTTNRTDPTIYFAQAQHIAFEGFLFDPSINIVRIFLLMAFYMLGACHRNAACMYLGVAAKAATTLGLHQAEQYSSCTKEEVRVRLRCWRSLRVLDTLVNAILGRTTSTVSMYSSIDARDDIYVDTVSPNSRSLVSMYRLCLIVENVQQQLSGPISLDPAVAEKLLQKLGKWTQTLPEDLRNFTVSNTSPLASQKDRELVIGATHVACSYYFTVAIVTRPFLISHLMAQLQLRQNNNILSIPPGDAERTAKLAEACIEAAIYMAQICADAVQSNMLHDNMCILKAWVFAAGLLLGFSLFIEEGVESTRATVADAYNSSCVVLHHFARLSPQAEHYYGILNNFADAITKYHQQLAESKRRSTGKYVYRIFSIASEGQEGQTQSEQMDSLGHAEEDGSSIFGGAGNVDEFMRLADEEDEVGLANFWNEISLGTQLSTFF</sequence>
<dbReference type="PANTHER" id="PTHR47424:SF9">
    <property type="entry name" value="TAH-2"/>
    <property type="match status" value="1"/>
</dbReference>
<keyword evidence="2" id="KW-0805">Transcription regulation</keyword>
<reference evidence="6" key="1">
    <citation type="journal article" date="2020" name="Stud. Mycol.">
        <title>101 Dothideomycetes genomes: a test case for predicting lifestyles and emergence of pathogens.</title>
        <authorList>
            <person name="Haridas S."/>
            <person name="Albert R."/>
            <person name="Binder M."/>
            <person name="Bloem J."/>
            <person name="Labutti K."/>
            <person name="Salamov A."/>
            <person name="Andreopoulos B."/>
            <person name="Baker S."/>
            <person name="Barry K."/>
            <person name="Bills G."/>
            <person name="Bluhm B."/>
            <person name="Cannon C."/>
            <person name="Castanera R."/>
            <person name="Culley D."/>
            <person name="Daum C."/>
            <person name="Ezra D."/>
            <person name="Gonzalez J."/>
            <person name="Henrissat B."/>
            <person name="Kuo A."/>
            <person name="Liang C."/>
            <person name="Lipzen A."/>
            <person name="Lutzoni F."/>
            <person name="Magnuson J."/>
            <person name="Mondo S."/>
            <person name="Nolan M."/>
            <person name="Ohm R."/>
            <person name="Pangilinan J."/>
            <person name="Park H.-J."/>
            <person name="Ramirez L."/>
            <person name="Alfaro M."/>
            <person name="Sun H."/>
            <person name="Tritt A."/>
            <person name="Yoshinaga Y."/>
            <person name="Zwiers L.-H."/>
            <person name="Turgeon B."/>
            <person name="Goodwin S."/>
            <person name="Spatafora J."/>
            <person name="Crous P."/>
            <person name="Grigoriev I."/>
        </authorList>
    </citation>
    <scope>NUCLEOTIDE SEQUENCE</scope>
    <source>
        <strain evidence="6">CBS 473.64</strain>
    </source>
</reference>
<dbReference type="EMBL" id="MU006789">
    <property type="protein sequence ID" value="KAF2638507.1"/>
    <property type="molecule type" value="Genomic_DNA"/>
</dbReference>
<keyword evidence="3" id="KW-0804">Transcription</keyword>
<evidence type="ECO:0000259" key="5">
    <source>
        <dbReference type="PROSITE" id="PS50048"/>
    </source>
</evidence>
<evidence type="ECO:0000313" key="7">
    <source>
        <dbReference type="Proteomes" id="UP000799753"/>
    </source>
</evidence>
<dbReference type="OrthoDB" id="4064873at2759"/>
<dbReference type="InterPro" id="IPR007219">
    <property type="entry name" value="XnlR_reg_dom"/>
</dbReference>
<dbReference type="PROSITE" id="PS00463">
    <property type="entry name" value="ZN2_CY6_FUNGAL_1"/>
    <property type="match status" value="1"/>
</dbReference>
<keyword evidence="7" id="KW-1185">Reference proteome</keyword>
<dbReference type="GO" id="GO:0000435">
    <property type="term" value="P:positive regulation of transcription from RNA polymerase II promoter by galactose"/>
    <property type="evidence" value="ECO:0007669"/>
    <property type="project" value="TreeGrafter"/>
</dbReference>
<protein>
    <recommendedName>
        <fullName evidence="5">Zn(2)-C6 fungal-type domain-containing protein</fullName>
    </recommendedName>
</protein>
<dbReference type="InterPro" id="IPR001138">
    <property type="entry name" value="Zn2Cys6_DnaBD"/>
</dbReference>
<dbReference type="SMART" id="SM00066">
    <property type="entry name" value="GAL4"/>
    <property type="match status" value="1"/>
</dbReference>
<accession>A0A6A6RTI7</accession>
<evidence type="ECO:0000256" key="1">
    <source>
        <dbReference type="ARBA" id="ARBA00022723"/>
    </source>
</evidence>
<evidence type="ECO:0000256" key="3">
    <source>
        <dbReference type="ARBA" id="ARBA00023163"/>
    </source>
</evidence>
<dbReference type="InterPro" id="IPR051127">
    <property type="entry name" value="Fungal_SecMet_Regulators"/>
</dbReference>
<dbReference type="CDD" id="cd00067">
    <property type="entry name" value="GAL4"/>
    <property type="match status" value="1"/>
</dbReference>
<keyword evidence="1" id="KW-0479">Metal-binding</keyword>
<evidence type="ECO:0000313" key="6">
    <source>
        <dbReference type="EMBL" id="KAF2638507.1"/>
    </source>
</evidence>
<dbReference type="InterPro" id="IPR036864">
    <property type="entry name" value="Zn2-C6_fun-type_DNA-bd_sf"/>
</dbReference>
<dbReference type="SUPFAM" id="SSF57701">
    <property type="entry name" value="Zn2/Cys6 DNA-binding domain"/>
    <property type="match status" value="1"/>
</dbReference>
<dbReference type="AlphaFoldDB" id="A0A6A6RTI7"/>
<gene>
    <name evidence="6" type="ORF">P280DRAFT_455537</name>
</gene>
<dbReference type="PROSITE" id="PS50048">
    <property type="entry name" value="ZN2_CY6_FUNGAL_2"/>
    <property type="match status" value="1"/>
</dbReference>
<dbReference type="Pfam" id="PF00172">
    <property type="entry name" value="Zn_clus"/>
    <property type="match status" value="1"/>
</dbReference>
<proteinExistence type="predicted"/>
<dbReference type="GO" id="GO:0006351">
    <property type="term" value="P:DNA-templated transcription"/>
    <property type="evidence" value="ECO:0007669"/>
    <property type="project" value="InterPro"/>
</dbReference>
<dbReference type="GO" id="GO:0008270">
    <property type="term" value="F:zinc ion binding"/>
    <property type="evidence" value="ECO:0007669"/>
    <property type="project" value="InterPro"/>
</dbReference>
<organism evidence="6 7">
    <name type="scientific">Massarina eburnea CBS 473.64</name>
    <dbReference type="NCBI Taxonomy" id="1395130"/>
    <lineage>
        <taxon>Eukaryota</taxon>
        <taxon>Fungi</taxon>
        <taxon>Dikarya</taxon>
        <taxon>Ascomycota</taxon>
        <taxon>Pezizomycotina</taxon>
        <taxon>Dothideomycetes</taxon>
        <taxon>Pleosporomycetidae</taxon>
        <taxon>Pleosporales</taxon>
        <taxon>Massarineae</taxon>
        <taxon>Massarinaceae</taxon>
        <taxon>Massarina</taxon>
    </lineage>
</organism>
<evidence type="ECO:0000256" key="4">
    <source>
        <dbReference type="ARBA" id="ARBA00023242"/>
    </source>
</evidence>
<dbReference type="PANTHER" id="PTHR47424">
    <property type="entry name" value="REGULATORY PROTEIN GAL4"/>
    <property type="match status" value="1"/>
</dbReference>
<dbReference type="CDD" id="cd12148">
    <property type="entry name" value="fungal_TF_MHR"/>
    <property type="match status" value="1"/>
</dbReference>
<dbReference type="Gene3D" id="4.10.240.10">
    <property type="entry name" value="Zn(2)-C6 fungal-type DNA-binding domain"/>
    <property type="match status" value="1"/>
</dbReference>
<feature type="domain" description="Zn(2)-C6 fungal-type" evidence="5">
    <location>
        <begin position="17"/>
        <end position="48"/>
    </location>
</feature>
<dbReference type="GO" id="GO:0000978">
    <property type="term" value="F:RNA polymerase II cis-regulatory region sequence-specific DNA binding"/>
    <property type="evidence" value="ECO:0007669"/>
    <property type="project" value="TreeGrafter"/>
</dbReference>
<dbReference type="Proteomes" id="UP000799753">
    <property type="component" value="Unassembled WGS sequence"/>
</dbReference>
<dbReference type="GO" id="GO:0000981">
    <property type="term" value="F:DNA-binding transcription factor activity, RNA polymerase II-specific"/>
    <property type="evidence" value="ECO:0007669"/>
    <property type="project" value="InterPro"/>
</dbReference>
<evidence type="ECO:0000256" key="2">
    <source>
        <dbReference type="ARBA" id="ARBA00023015"/>
    </source>
</evidence>